<evidence type="ECO:0000256" key="2">
    <source>
        <dbReference type="ARBA" id="ARBA00022491"/>
    </source>
</evidence>
<dbReference type="Proteomes" id="UP001386955">
    <property type="component" value="Unassembled WGS sequence"/>
</dbReference>
<dbReference type="EMBL" id="JAYMYS010000002">
    <property type="protein sequence ID" value="KAK7404861.1"/>
    <property type="molecule type" value="Genomic_DNA"/>
</dbReference>
<evidence type="ECO:0000256" key="4">
    <source>
        <dbReference type="ARBA" id="ARBA00023163"/>
    </source>
</evidence>
<protein>
    <recommendedName>
        <fullName evidence="6">Transcription repressor</fullName>
    </recommendedName>
    <alternativeName>
        <fullName evidence="6">Ovate family protein</fullName>
    </alternativeName>
</protein>
<comment type="caution">
    <text evidence="9">The sequence shown here is derived from an EMBL/GenBank/DDBJ whole genome shotgun (WGS) entry which is preliminary data.</text>
</comment>
<organism evidence="9 10">
    <name type="scientific">Psophocarpus tetragonolobus</name>
    <name type="common">Winged bean</name>
    <name type="synonym">Dolichos tetragonolobus</name>
    <dbReference type="NCBI Taxonomy" id="3891"/>
    <lineage>
        <taxon>Eukaryota</taxon>
        <taxon>Viridiplantae</taxon>
        <taxon>Streptophyta</taxon>
        <taxon>Embryophyta</taxon>
        <taxon>Tracheophyta</taxon>
        <taxon>Spermatophyta</taxon>
        <taxon>Magnoliopsida</taxon>
        <taxon>eudicotyledons</taxon>
        <taxon>Gunneridae</taxon>
        <taxon>Pentapetalae</taxon>
        <taxon>rosids</taxon>
        <taxon>fabids</taxon>
        <taxon>Fabales</taxon>
        <taxon>Fabaceae</taxon>
        <taxon>Papilionoideae</taxon>
        <taxon>50 kb inversion clade</taxon>
        <taxon>NPAAA clade</taxon>
        <taxon>indigoferoid/millettioid clade</taxon>
        <taxon>Phaseoleae</taxon>
        <taxon>Psophocarpus</taxon>
    </lineage>
</organism>
<dbReference type="Pfam" id="PF04844">
    <property type="entry name" value="Ovate"/>
    <property type="match status" value="1"/>
</dbReference>
<dbReference type="PROSITE" id="PS51754">
    <property type="entry name" value="OVATE"/>
    <property type="match status" value="1"/>
</dbReference>
<dbReference type="PANTHER" id="PTHR33057:SF138">
    <property type="entry name" value="TRANSCRIPTION REPRESSOR OFP10"/>
    <property type="match status" value="1"/>
</dbReference>
<dbReference type="GO" id="GO:0045892">
    <property type="term" value="P:negative regulation of DNA-templated transcription"/>
    <property type="evidence" value="ECO:0007669"/>
    <property type="project" value="UniProtKB-UniRule"/>
</dbReference>
<feature type="region of interest" description="Disordered" evidence="7">
    <location>
        <begin position="19"/>
        <end position="76"/>
    </location>
</feature>
<comment type="subcellular location">
    <subcellularLocation>
        <location evidence="1 6">Nucleus</location>
    </subcellularLocation>
</comment>
<evidence type="ECO:0000256" key="5">
    <source>
        <dbReference type="ARBA" id="ARBA00023242"/>
    </source>
</evidence>
<gene>
    <name evidence="9" type="ORF">VNO78_05878</name>
</gene>
<name>A0AAN9SRN5_PSOTE</name>
<dbReference type="PANTHER" id="PTHR33057">
    <property type="entry name" value="TRANSCRIPTION REPRESSOR OFP7-RELATED"/>
    <property type="match status" value="1"/>
</dbReference>
<accession>A0AAN9SRN5</accession>
<dbReference type="GO" id="GO:0005634">
    <property type="term" value="C:nucleus"/>
    <property type="evidence" value="ECO:0007669"/>
    <property type="project" value="UniProtKB-SubCell"/>
</dbReference>
<evidence type="ECO:0000313" key="10">
    <source>
        <dbReference type="Proteomes" id="UP001386955"/>
    </source>
</evidence>
<comment type="function">
    <text evidence="6">Transcriptional repressor that regulates multiple aspects of plant growth and development.</text>
</comment>
<evidence type="ECO:0000256" key="7">
    <source>
        <dbReference type="SAM" id="MobiDB-lite"/>
    </source>
</evidence>
<dbReference type="AlphaFoldDB" id="A0AAN9SRN5"/>
<keyword evidence="3 6" id="KW-0805">Transcription regulation</keyword>
<keyword evidence="4 6" id="KW-0804">Transcription</keyword>
<keyword evidence="2 6" id="KW-0678">Repressor</keyword>
<evidence type="ECO:0000313" key="9">
    <source>
        <dbReference type="EMBL" id="KAK7404861.1"/>
    </source>
</evidence>
<proteinExistence type="predicted"/>
<keyword evidence="10" id="KW-1185">Reference proteome</keyword>
<evidence type="ECO:0000259" key="8">
    <source>
        <dbReference type="PROSITE" id="PS51754"/>
    </source>
</evidence>
<dbReference type="InterPro" id="IPR038933">
    <property type="entry name" value="Ovate"/>
</dbReference>
<feature type="compositionally biased region" description="Basic and acidic residues" evidence="7">
    <location>
        <begin position="25"/>
        <end position="34"/>
    </location>
</feature>
<feature type="compositionally biased region" description="Polar residues" evidence="7">
    <location>
        <begin position="52"/>
        <end position="62"/>
    </location>
</feature>
<feature type="domain" description="OVATE" evidence="8">
    <location>
        <begin position="100"/>
        <end position="159"/>
    </location>
</feature>
<sequence>MSSHKKNLLKTVLTGNGRCGCSKTKSSEVHEPTPKSKSTSTSWDIQKKTTNKHSSMASSTTSVDEEELSSTTISESEILQDHNKNKFVLKQSPLVNSVAIEKDSSNPYNDFRHSMLQMIFEKEMESEEDLQHLLQCFLQLNAPCHHHLIVKAFHRICKEAFPNKVSTTPALLLSPSPRTN</sequence>
<evidence type="ECO:0000256" key="1">
    <source>
        <dbReference type="ARBA" id="ARBA00004123"/>
    </source>
</evidence>
<dbReference type="InterPro" id="IPR006458">
    <property type="entry name" value="Ovate_C"/>
</dbReference>
<dbReference type="NCBIfam" id="TIGR01568">
    <property type="entry name" value="A_thal_3678"/>
    <property type="match status" value="1"/>
</dbReference>
<reference evidence="9 10" key="1">
    <citation type="submission" date="2024-01" db="EMBL/GenBank/DDBJ databases">
        <title>The genomes of 5 underutilized Papilionoideae crops provide insights into root nodulation and disease resistanc.</title>
        <authorList>
            <person name="Jiang F."/>
        </authorList>
    </citation>
    <scope>NUCLEOTIDE SEQUENCE [LARGE SCALE GENOMIC DNA]</scope>
    <source>
        <strain evidence="9">DUOXIRENSHENG_FW03</strain>
        <tissue evidence="9">Leaves</tissue>
    </source>
</reference>
<evidence type="ECO:0000256" key="6">
    <source>
        <dbReference type="RuleBase" id="RU367028"/>
    </source>
</evidence>
<evidence type="ECO:0000256" key="3">
    <source>
        <dbReference type="ARBA" id="ARBA00023015"/>
    </source>
</evidence>
<keyword evidence="5 6" id="KW-0539">Nucleus</keyword>